<evidence type="ECO:0000313" key="1">
    <source>
        <dbReference type="EMBL" id="GIY00236.1"/>
    </source>
</evidence>
<proteinExistence type="predicted"/>
<sequence>MRVKACVLKRTRLAFAVDEFRKSLSVSYKGLMLREVTGMSRQGKGPTPPNPAVPGAVAQQAQQYLNKTLWPDATQTTRPVAEGKKVESWKESVMNSLSVAPS</sequence>
<dbReference type="AlphaFoldDB" id="A0AAV4PWB9"/>
<evidence type="ECO:0000313" key="2">
    <source>
        <dbReference type="Proteomes" id="UP001054945"/>
    </source>
</evidence>
<keyword evidence="2" id="KW-1185">Reference proteome</keyword>
<gene>
    <name evidence="1" type="ORF">CEXT_603481</name>
</gene>
<dbReference type="EMBL" id="BPLR01005157">
    <property type="protein sequence ID" value="GIY00236.1"/>
    <property type="molecule type" value="Genomic_DNA"/>
</dbReference>
<comment type="caution">
    <text evidence="1">The sequence shown here is derived from an EMBL/GenBank/DDBJ whole genome shotgun (WGS) entry which is preliminary data.</text>
</comment>
<protein>
    <submittedName>
        <fullName evidence="1">Uncharacterized protein</fullName>
    </submittedName>
</protein>
<organism evidence="1 2">
    <name type="scientific">Caerostris extrusa</name>
    <name type="common">Bark spider</name>
    <name type="synonym">Caerostris bankana</name>
    <dbReference type="NCBI Taxonomy" id="172846"/>
    <lineage>
        <taxon>Eukaryota</taxon>
        <taxon>Metazoa</taxon>
        <taxon>Ecdysozoa</taxon>
        <taxon>Arthropoda</taxon>
        <taxon>Chelicerata</taxon>
        <taxon>Arachnida</taxon>
        <taxon>Araneae</taxon>
        <taxon>Araneomorphae</taxon>
        <taxon>Entelegynae</taxon>
        <taxon>Araneoidea</taxon>
        <taxon>Araneidae</taxon>
        <taxon>Caerostris</taxon>
    </lineage>
</organism>
<reference evidence="1 2" key="1">
    <citation type="submission" date="2021-06" db="EMBL/GenBank/DDBJ databases">
        <title>Caerostris extrusa draft genome.</title>
        <authorList>
            <person name="Kono N."/>
            <person name="Arakawa K."/>
        </authorList>
    </citation>
    <scope>NUCLEOTIDE SEQUENCE [LARGE SCALE GENOMIC DNA]</scope>
</reference>
<dbReference type="Proteomes" id="UP001054945">
    <property type="component" value="Unassembled WGS sequence"/>
</dbReference>
<accession>A0AAV4PWB9</accession>
<name>A0AAV4PWB9_CAEEX</name>